<protein>
    <recommendedName>
        <fullName evidence="2">Flagellar hook-length control protein-like C-terminal domain-containing protein</fullName>
    </recommendedName>
</protein>
<dbReference type="AlphaFoldDB" id="A0A411PMK6"/>
<dbReference type="Gene3D" id="3.30.750.140">
    <property type="match status" value="1"/>
</dbReference>
<dbReference type="Pfam" id="PF02120">
    <property type="entry name" value="Flg_hook"/>
    <property type="match status" value="1"/>
</dbReference>
<feature type="domain" description="Flagellar hook-length control protein-like C-terminal" evidence="2">
    <location>
        <begin position="442"/>
        <end position="524"/>
    </location>
</feature>
<evidence type="ECO:0000256" key="1">
    <source>
        <dbReference type="SAM" id="MobiDB-lite"/>
    </source>
</evidence>
<evidence type="ECO:0000313" key="3">
    <source>
        <dbReference type="EMBL" id="QBF84777.1"/>
    </source>
</evidence>
<reference evidence="3 4" key="1">
    <citation type="submission" date="2019-02" db="EMBL/GenBank/DDBJ databases">
        <title>Shewanella sp. D4-2 isolated from Dokdo Island.</title>
        <authorList>
            <person name="Baek K."/>
        </authorList>
    </citation>
    <scope>NUCLEOTIDE SEQUENCE [LARGE SCALE GENOMIC DNA]</scope>
    <source>
        <strain evidence="3 4">D4-2</strain>
    </source>
</reference>
<keyword evidence="4" id="KW-1185">Reference proteome</keyword>
<evidence type="ECO:0000259" key="2">
    <source>
        <dbReference type="Pfam" id="PF02120"/>
    </source>
</evidence>
<dbReference type="KEGG" id="smai:EXU30_03195"/>
<organism evidence="3 4">
    <name type="scientific">Shewanella maritima</name>
    <dbReference type="NCBI Taxonomy" id="2520507"/>
    <lineage>
        <taxon>Bacteria</taxon>
        <taxon>Pseudomonadati</taxon>
        <taxon>Pseudomonadota</taxon>
        <taxon>Gammaproteobacteria</taxon>
        <taxon>Alteromonadales</taxon>
        <taxon>Shewanellaceae</taxon>
        <taxon>Shewanella</taxon>
    </lineage>
</organism>
<dbReference type="CDD" id="cd17470">
    <property type="entry name" value="T3SS_Flik_C"/>
    <property type="match status" value="1"/>
</dbReference>
<accession>A0A411PMK6</accession>
<feature type="compositionally biased region" description="Polar residues" evidence="1">
    <location>
        <begin position="550"/>
        <end position="563"/>
    </location>
</feature>
<gene>
    <name evidence="3" type="ORF">EXU30_03195</name>
</gene>
<feature type="region of interest" description="Disordered" evidence="1">
    <location>
        <begin position="47"/>
        <end position="70"/>
    </location>
</feature>
<dbReference type="EMBL" id="CP036200">
    <property type="protein sequence ID" value="QBF84777.1"/>
    <property type="molecule type" value="Genomic_DNA"/>
</dbReference>
<name>A0A411PMK6_9GAMM</name>
<dbReference type="PANTHER" id="PTHR37533">
    <property type="entry name" value="FLAGELLAR HOOK-LENGTH CONTROL PROTEIN"/>
    <property type="match status" value="1"/>
</dbReference>
<dbReference type="Proteomes" id="UP000291106">
    <property type="component" value="Chromosome"/>
</dbReference>
<feature type="compositionally biased region" description="Polar residues" evidence="1">
    <location>
        <begin position="47"/>
        <end position="66"/>
    </location>
</feature>
<dbReference type="PANTHER" id="PTHR37533:SF2">
    <property type="entry name" value="FLAGELLAR HOOK-LENGTH CONTROL PROTEIN"/>
    <property type="match status" value="1"/>
</dbReference>
<feature type="region of interest" description="Disordered" evidence="1">
    <location>
        <begin position="516"/>
        <end position="569"/>
    </location>
</feature>
<dbReference type="InterPro" id="IPR021136">
    <property type="entry name" value="Flagellar_hook_control-like_C"/>
</dbReference>
<sequence>MLESGKDAEGGAQFIFAQRELGENLKLVEGDSGKTLPLADEFAQNALQSTKDAKKQSQISATSAESANEGDLFTSGLPAVKASVNGVGAQSQTQATSDYLTTLNFSQLQELMAFSGHSREALNKLSSAELSQLVDDFNLQAPVVDESILAMAELDLDAPTTNVNLQGEARYAVHGLGQQVASESKTADTTKFTSELSSDIEAELESQWADKSKAVDTILPIDNSKLTNNTTAASSEAAASKSDKAVLDMLDELLPQADTGSTKKIDKRADIAELSATQTKGAQLNAEFADKLNQSLQQNKSTADQVSLSNVAKNLQAGNILGDQDSVAGKISANIDDAAKAIDKSLDKVAADKAQLSANQSAAVTNGLNEKLQASNAAAMDFAGIELDIADSVDTKAVQNQSSFTPIHKSDVPQFQLSLRTASDTNVQMQEMIQRFAPVMKQQLVAMVSNGVQQAEIRLDPPELGSMMVKVQVQGDQTQVQFQAAQQQTRDVLEQAMPRLREMLAQEGMQLTDGNVSEQGQQQRGDAGDGDAHGGQFAQNEQSDEIAATEASSGQNTASSSHSAIDYYA</sequence>
<evidence type="ECO:0000313" key="4">
    <source>
        <dbReference type="Proteomes" id="UP000291106"/>
    </source>
</evidence>
<proteinExistence type="predicted"/>
<dbReference type="InterPro" id="IPR052563">
    <property type="entry name" value="FliK"/>
</dbReference>
<dbReference type="OrthoDB" id="1792985at2"/>
<dbReference type="InterPro" id="IPR038610">
    <property type="entry name" value="FliK-like_C_sf"/>
</dbReference>